<comment type="subcellular location">
    <subcellularLocation>
        <location evidence="3">Chromosome</location>
        <location evidence="3">Centromere</location>
        <location evidence="3">Kinetochore</location>
    </subcellularLocation>
    <subcellularLocation>
        <location evidence="2">Cytoplasm</location>
        <location evidence="2">Cytoskeleton</location>
        <location evidence="2">Spindle</location>
    </subcellularLocation>
    <subcellularLocation>
        <location evidence="1">Nucleus</location>
    </subcellularLocation>
</comment>
<dbReference type="GO" id="GO:0051301">
    <property type="term" value="P:cell division"/>
    <property type="evidence" value="ECO:0007669"/>
    <property type="project" value="UniProtKB-KW"/>
</dbReference>
<keyword evidence="9" id="KW-0498">Mitosis</keyword>
<evidence type="ECO:0000313" key="18">
    <source>
        <dbReference type="EMBL" id="ORY31301.1"/>
    </source>
</evidence>
<dbReference type="FunCoup" id="A0A1Y2B8W8">
    <property type="interactions" value="3"/>
</dbReference>
<evidence type="ECO:0000256" key="6">
    <source>
        <dbReference type="ARBA" id="ARBA00022490"/>
    </source>
</evidence>
<evidence type="ECO:0000256" key="5">
    <source>
        <dbReference type="ARBA" id="ARBA00022454"/>
    </source>
</evidence>
<reference evidence="18 19" key="1">
    <citation type="submission" date="2016-07" db="EMBL/GenBank/DDBJ databases">
        <title>Pervasive Adenine N6-methylation of Active Genes in Fungi.</title>
        <authorList>
            <consortium name="DOE Joint Genome Institute"/>
            <person name="Mondo S.J."/>
            <person name="Dannebaum R.O."/>
            <person name="Kuo R.C."/>
            <person name="Labutti K."/>
            <person name="Haridas S."/>
            <person name="Kuo A."/>
            <person name="Salamov A."/>
            <person name="Ahrendt S.R."/>
            <person name="Lipzen A."/>
            <person name="Sullivan W."/>
            <person name="Andreopoulos W.B."/>
            <person name="Clum A."/>
            <person name="Lindquist E."/>
            <person name="Daum C."/>
            <person name="Ramamoorthy G.K."/>
            <person name="Gryganskyi A."/>
            <person name="Culley D."/>
            <person name="Magnuson J.K."/>
            <person name="James T.Y."/>
            <person name="O'Malley M.A."/>
            <person name="Stajich J.E."/>
            <person name="Spatafora J.W."/>
            <person name="Visel A."/>
            <person name="Grigoriev I.V."/>
        </authorList>
    </citation>
    <scope>NUCLEOTIDE SEQUENCE [LARGE SCALE GENOMIC DNA]</scope>
    <source>
        <strain evidence="18 19">68-887.2</strain>
    </source>
</reference>
<dbReference type="PANTHER" id="PTHR28017">
    <property type="entry name" value="DASH COMPLEX SUBUNIT DAD3"/>
    <property type="match status" value="1"/>
</dbReference>
<dbReference type="GO" id="GO:0051010">
    <property type="term" value="F:microtubule plus-end binding"/>
    <property type="evidence" value="ECO:0007669"/>
    <property type="project" value="TreeGrafter"/>
</dbReference>
<keyword evidence="6" id="KW-0963">Cytoplasm</keyword>
<feature type="non-terminal residue" evidence="18">
    <location>
        <position position="78"/>
    </location>
</feature>
<keyword evidence="10" id="KW-0159">Chromosome partition</keyword>
<dbReference type="Pfam" id="PF08656">
    <property type="entry name" value="DASH_Dad3"/>
    <property type="match status" value="1"/>
</dbReference>
<evidence type="ECO:0000256" key="11">
    <source>
        <dbReference type="ARBA" id="ARBA00022838"/>
    </source>
</evidence>
<keyword evidence="11" id="KW-0995">Kinetochore</keyword>
<keyword evidence="7" id="KW-0132">Cell division</keyword>
<keyword evidence="19" id="KW-1185">Reference proteome</keyword>
<evidence type="ECO:0000256" key="3">
    <source>
        <dbReference type="ARBA" id="ARBA00004629"/>
    </source>
</evidence>
<keyword evidence="8" id="KW-0493">Microtubule</keyword>
<evidence type="ECO:0000313" key="19">
    <source>
        <dbReference type="Proteomes" id="UP000193986"/>
    </source>
</evidence>
<protein>
    <recommendedName>
        <fullName evidence="16">DASH complex subunit DAD3</fullName>
    </recommendedName>
    <alternativeName>
        <fullName evidence="17">Outer kinetochore protein DAD3</fullName>
    </alternativeName>
</protein>
<dbReference type="GO" id="GO:0042729">
    <property type="term" value="C:DASH complex"/>
    <property type="evidence" value="ECO:0007669"/>
    <property type="project" value="InterPro"/>
</dbReference>
<evidence type="ECO:0000256" key="15">
    <source>
        <dbReference type="ARBA" id="ARBA00023328"/>
    </source>
</evidence>
<dbReference type="InParanoid" id="A0A1Y2B8W8"/>
<keyword evidence="12" id="KW-0206">Cytoskeleton</keyword>
<keyword evidence="15" id="KW-0137">Centromere</keyword>
<dbReference type="EMBL" id="MCFC01000016">
    <property type="protein sequence ID" value="ORY31301.1"/>
    <property type="molecule type" value="Genomic_DNA"/>
</dbReference>
<keyword evidence="14" id="KW-0131">Cell cycle</keyword>
<dbReference type="GO" id="GO:0072686">
    <property type="term" value="C:mitotic spindle"/>
    <property type="evidence" value="ECO:0007669"/>
    <property type="project" value="InterPro"/>
</dbReference>
<gene>
    <name evidence="18" type="ORF">BCR39DRAFT_452500</name>
</gene>
<evidence type="ECO:0000256" key="13">
    <source>
        <dbReference type="ARBA" id="ARBA00023242"/>
    </source>
</evidence>
<dbReference type="OrthoDB" id="2443965at2759"/>
<keyword evidence="13" id="KW-0539">Nucleus</keyword>
<evidence type="ECO:0000256" key="1">
    <source>
        <dbReference type="ARBA" id="ARBA00004123"/>
    </source>
</evidence>
<dbReference type="GO" id="GO:0005874">
    <property type="term" value="C:microtubule"/>
    <property type="evidence" value="ECO:0007669"/>
    <property type="project" value="UniProtKB-KW"/>
</dbReference>
<evidence type="ECO:0000256" key="10">
    <source>
        <dbReference type="ARBA" id="ARBA00022829"/>
    </source>
</evidence>
<evidence type="ECO:0000256" key="17">
    <source>
        <dbReference type="ARBA" id="ARBA00044305"/>
    </source>
</evidence>
<dbReference type="STRING" id="71784.A0A1Y2B8W8"/>
<evidence type="ECO:0000256" key="4">
    <source>
        <dbReference type="ARBA" id="ARBA00006277"/>
    </source>
</evidence>
<evidence type="ECO:0000256" key="8">
    <source>
        <dbReference type="ARBA" id="ARBA00022701"/>
    </source>
</evidence>
<dbReference type="AlphaFoldDB" id="A0A1Y2B8W8"/>
<organism evidence="18 19">
    <name type="scientific">Naematelia encephala</name>
    <dbReference type="NCBI Taxonomy" id="71784"/>
    <lineage>
        <taxon>Eukaryota</taxon>
        <taxon>Fungi</taxon>
        <taxon>Dikarya</taxon>
        <taxon>Basidiomycota</taxon>
        <taxon>Agaricomycotina</taxon>
        <taxon>Tremellomycetes</taxon>
        <taxon>Tremellales</taxon>
        <taxon>Naemateliaceae</taxon>
        <taxon>Naematelia</taxon>
    </lineage>
</organism>
<evidence type="ECO:0000256" key="2">
    <source>
        <dbReference type="ARBA" id="ARBA00004186"/>
    </source>
</evidence>
<evidence type="ECO:0000256" key="7">
    <source>
        <dbReference type="ARBA" id="ARBA00022618"/>
    </source>
</evidence>
<dbReference type="InterPro" id="IPR013965">
    <property type="entry name" value="DASH_Dad3"/>
</dbReference>
<evidence type="ECO:0000256" key="16">
    <source>
        <dbReference type="ARBA" id="ARBA00044179"/>
    </source>
</evidence>
<dbReference type="PANTHER" id="PTHR28017:SF1">
    <property type="entry name" value="DASH COMPLEX SUBUNIT DAD3"/>
    <property type="match status" value="1"/>
</dbReference>
<feature type="non-terminal residue" evidence="18">
    <location>
        <position position="1"/>
    </location>
</feature>
<accession>A0A1Y2B8W8</accession>
<evidence type="ECO:0000256" key="12">
    <source>
        <dbReference type="ARBA" id="ARBA00023212"/>
    </source>
</evidence>
<dbReference type="Proteomes" id="UP000193986">
    <property type="component" value="Unassembled WGS sequence"/>
</dbReference>
<dbReference type="GO" id="GO:0008608">
    <property type="term" value="P:attachment of spindle microtubules to kinetochore"/>
    <property type="evidence" value="ECO:0007669"/>
    <property type="project" value="InterPro"/>
</dbReference>
<proteinExistence type="inferred from homology"/>
<evidence type="ECO:0000256" key="9">
    <source>
        <dbReference type="ARBA" id="ARBA00022776"/>
    </source>
</evidence>
<sequence>AGNSRLAPLEQDVLWEYAKLNDKIRRIANLARLTADSPNEDLLSELRVLEKKMGLVLTLYKASVYAVMMDSQAEAETQ</sequence>
<comment type="similarity">
    <text evidence="4">Belongs to the DASH complex DAD3 family.</text>
</comment>
<comment type="caution">
    <text evidence="18">The sequence shown here is derived from an EMBL/GenBank/DDBJ whole genome shotgun (WGS) entry which is preliminary data.</text>
</comment>
<name>A0A1Y2B8W8_9TREE</name>
<evidence type="ECO:0000256" key="14">
    <source>
        <dbReference type="ARBA" id="ARBA00023306"/>
    </source>
</evidence>
<keyword evidence="5" id="KW-0158">Chromosome</keyword>